<accession>K5Y437</accession>
<dbReference type="PANTHER" id="PTHR21346">
    <property type="entry name" value="FUN14 DOMAIN CONTAINING"/>
    <property type="match status" value="1"/>
</dbReference>
<proteinExistence type="inferred from homology"/>
<dbReference type="GO" id="GO:0016020">
    <property type="term" value="C:membrane"/>
    <property type="evidence" value="ECO:0007669"/>
    <property type="project" value="UniProtKB-SubCell"/>
</dbReference>
<keyword evidence="5" id="KW-0472">Membrane</keyword>
<protein>
    <recommendedName>
        <fullName evidence="8">FUN14 domain-containing protein</fullName>
    </recommendedName>
</protein>
<dbReference type="OMA" id="WTRMSSS"/>
<dbReference type="KEGG" id="abp:AGABI1DRAFT111346"/>
<dbReference type="GeneID" id="18823258"/>
<dbReference type="RefSeq" id="XP_007326691.1">
    <property type="nucleotide sequence ID" value="XM_007326629.1"/>
</dbReference>
<dbReference type="OrthoDB" id="163794at2759"/>
<sequence length="212" mass="23118">MFLPRAGFNHAGSTRSYLQIRLMNRMFAYRPVRPLSFKSTAGNRITYMKHVFGATAVAGIGLGASALTQPKILCEAPISNQEFTLKGKSGSMDSGDLPPPPQSSLSVYELSFGAVTGICAGVFIKKGAKAVAWFIGGIFVLLQYMSSRSLVKVDWTRMSSSYESLFYTHDAVGNTRPPSIVSLWRWLVDFLTADFQPRASFIAGFALGLRVG</sequence>
<reference evidence="7" key="1">
    <citation type="journal article" date="2012" name="Proc. Natl. Acad. Sci. U.S.A.">
        <title>Genome sequence of the button mushroom Agaricus bisporus reveals mechanisms governing adaptation to a humic-rich ecological niche.</title>
        <authorList>
            <person name="Morin E."/>
            <person name="Kohler A."/>
            <person name="Baker A.R."/>
            <person name="Foulongne-Oriol M."/>
            <person name="Lombard V."/>
            <person name="Nagy L.G."/>
            <person name="Ohm R.A."/>
            <person name="Patyshakuliyeva A."/>
            <person name="Brun A."/>
            <person name="Aerts A.L."/>
            <person name="Bailey A.M."/>
            <person name="Billette C."/>
            <person name="Coutinho P.M."/>
            <person name="Deakin G."/>
            <person name="Doddapaneni H."/>
            <person name="Floudas D."/>
            <person name="Grimwood J."/>
            <person name="Hilden K."/>
            <person name="Kuees U."/>
            <person name="LaButti K.M."/>
            <person name="Lapidus A."/>
            <person name="Lindquist E.A."/>
            <person name="Lucas S.M."/>
            <person name="Murat C."/>
            <person name="Riley R.W."/>
            <person name="Salamov A.A."/>
            <person name="Schmutz J."/>
            <person name="Subramanian V."/>
            <person name="Woesten H.A.B."/>
            <person name="Xu J."/>
            <person name="Eastwood D.C."/>
            <person name="Foster G.D."/>
            <person name="Sonnenberg A.S."/>
            <person name="Cullen D."/>
            <person name="de Vries R.P."/>
            <person name="Lundell T."/>
            <person name="Hibbett D.S."/>
            <person name="Henrissat B."/>
            <person name="Burton K.S."/>
            <person name="Kerrigan R.W."/>
            <person name="Challen M.P."/>
            <person name="Grigoriev I.V."/>
            <person name="Martin F."/>
        </authorList>
    </citation>
    <scope>NUCLEOTIDE SEQUENCE [LARGE SCALE GENOMIC DNA]</scope>
    <source>
        <strain evidence="7">JB137-S8 / ATCC MYA-4627 / FGSC 10392</strain>
    </source>
</reference>
<dbReference type="InterPro" id="IPR007014">
    <property type="entry name" value="FUN14"/>
</dbReference>
<dbReference type="HOGENOM" id="CLU_095425_0_1_1"/>
<dbReference type="eggNOG" id="ENOG502S4WM">
    <property type="taxonomic scope" value="Eukaryota"/>
</dbReference>
<comment type="similarity">
    <text evidence="2">Belongs to the FUN14 family.</text>
</comment>
<evidence type="ECO:0000313" key="7">
    <source>
        <dbReference type="Proteomes" id="UP000008493"/>
    </source>
</evidence>
<evidence type="ECO:0000256" key="1">
    <source>
        <dbReference type="ARBA" id="ARBA00004370"/>
    </source>
</evidence>
<dbReference type="Pfam" id="PF04930">
    <property type="entry name" value="FUN14"/>
    <property type="match status" value="1"/>
</dbReference>
<dbReference type="EMBL" id="JH971386">
    <property type="protein sequence ID" value="EKM82765.1"/>
    <property type="molecule type" value="Genomic_DNA"/>
</dbReference>
<dbReference type="AlphaFoldDB" id="K5Y437"/>
<dbReference type="Proteomes" id="UP000008493">
    <property type="component" value="Unassembled WGS sequence"/>
</dbReference>
<dbReference type="InParanoid" id="K5Y437"/>
<comment type="subcellular location">
    <subcellularLocation>
        <location evidence="1">Membrane</location>
    </subcellularLocation>
</comment>
<keyword evidence="3" id="KW-0812">Transmembrane</keyword>
<keyword evidence="4" id="KW-1133">Transmembrane helix</keyword>
<evidence type="ECO:0000313" key="6">
    <source>
        <dbReference type="EMBL" id="EKM82765.1"/>
    </source>
</evidence>
<evidence type="ECO:0000256" key="3">
    <source>
        <dbReference type="ARBA" id="ARBA00022692"/>
    </source>
</evidence>
<gene>
    <name evidence="6" type="ORF">AGABI1DRAFT_111346</name>
</gene>
<name>K5Y437_AGABU</name>
<keyword evidence="7" id="KW-1185">Reference proteome</keyword>
<evidence type="ECO:0000256" key="5">
    <source>
        <dbReference type="ARBA" id="ARBA00023136"/>
    </source>
</evidence>
<evidence type="ECO:0008006" key="8">
    <source>
        <dbReference type="Google" id="ProtNLM"/>
    </source>
</evidence>
<organism evidence="6 7">
    <name type="scientific">Agaricus bisporus var. burnettii (strain JB137-S8 / ATCC MYA-4627 / FGSC 10392)</name>
    <name type="common">White button mushroom</name>
    <dbReference type="NCBI Taxonomy" id="597362"/>
    <lineage>
        <taxon>Eukaryota</taxon>
        <taxon>Fungi</taxon>
        <taxon>Dikarya</taxon>
        <taxon>Basidiomycota</taxon>
        <taxon>Agaricomycotina</taxon>
        <taxon>Agaricomycetes</taxon>
        <taxon>Agaricomycetidae</taxon>
        <taxon>Agaricales</taxon>
        <taxon>Agaricineae</taxon>
        <taxon>Agaricaceae</taxon>
        <taxon>Agaricus</taxon>
    </lineage>
</organism>
<dbReference type="STRING" id="597362.K5Y437"/>
<dbReference type="PANTHER" id="PTHR21346:SF10">
    <property type="entry name" value="TRANSMEMBRANE PROTEIN"/>
    <property type="match status" value="1"/>
</dbReference>
<evidence type="ECO:0000256" key="4">
    <source>
        <dbReference type="ARBA" id="ARBA00022989"/>
    </source>
</evidence>
<evidence type="ECO:0000256" key="2">
    <source>
        <dbReference type="ARBA" id="ARBA00009160"/>
    </source>
</evidence>